<dbReference type="AlphaFoldDB" id="A0AB39NJX7"/>
<dbReference type="Pfam" id="PF16157">
    <property type="entry name" value="DUF4865"/>
    <property type="match status" value="1"/>
</dbReference>
<accession>A0AB39NJX7</accession>
<evidence type="ECO:0000313" key="2">
    <source>
        <dbReference type="EMBL" id="XDQ18279.1"/>
    </source>
</evidence>
<sequence length="190" mass="20430">MLTAHYSIPLPADYDMDIVVRRVADRAALWDARTGLLFKAFCITEAGGPGPAHNSYAPFYVWAAPQEFARFLTGAEYAGLCAAFGPVPVRTGTILQCTVGTGPAGHLVSETEPLGPVTDLRERARAEAERHRAVLADPAVHSHVVDLDSATMTLTRRTLLREGSEAPRAKSGEQVLRVLHLSQPSPTSTS</sequence>
<proteinExistence type="predicted"/>
<dbReference type="RefSeq" id="WP_006135481.1">
    <property type="nucleotide sequence ID" value="NZ_CP163433.1"/>
</dbReference>
<evidence type="ECO:0000256" key="1">
    <source>
        <dbReference type="SAM" id="MobiDB-lite"/>
    </source>
</evidence>
<gene>
    <name evidence="2" type="ORF">AB5J48_09000</name>
</gene>
<reference evidence="2" key="1">
    <citation type="submission" date="2024-07" db="EMBL/GenBank/DDBJ databases">
        <authorList>
            <person name="Yu S.T."/>
        </authorList>
    </citation>
    <scope>NUCLEOTIDE SEQUENCE</scope>
    <source>
        <strain evidence="2">R17</strain>
    </source>
</reference>
<dbReference type="EMBL" id="CP163433">
    <property type="protein sequence ID" value="XDQ18279.1"/>
    <property type="molecule type" value="Genomic_DNA"/>
</dbReference>
<protein>
    <submittedName>
        <fullName evidence="2">DUF4865 family protein</fullName>
    </submittedName>
</protein>
<feature type="region of interest" description="Disordered" evidence="1">
    <location>
        <begin position="163"/>
        <end position="190"/>
    </location>
</feature>
<dbReference type="GeneID" id="303246267"/>
<name>A0AB39NJX7_9ACTN</name>
<organism evidence="2">
    <name type="scientific">Streptomyces sp. R17</name>
    <dbReference type="NCBI Taxonomy" id="3238626"/>
    <lineage>
        <taxon>Bacteria</taxon>
        <taxon>Bacillati</taxon>
        <taxon>Actinomycetota</taxon>
        <taxon>Actinomycetes</taxon>
        <taxon>Kitasatosporales</taxon>
        <taxon>Streptomycetaceae</taxon>
        <taxon>Streptomyces</taxon>
    </lineage>
</organism>
<dbReference type="InterPro" id="IPR032349">
    <property type="entry name" value="DUF4865"/>
</dbReference>